<dbReference type="PROSITE" id="PS50928">
    <property type="entry name" value="ABC_TM1"/>
    <property type="match status" value="1"/>
</dbReference>
<feature type="transmembrane region" description="Helical" evidence="8">
    <location>
        <begin position="193"/>
        <end position="220"/>
    </location>
</feature>
<evidence type="ECO:0000256" key="8">
    <source>
        <dbReference type="RuleBase" id="RU363032"/>
    </source>
</evidence>
<organism evidence="10 11">
    <name type="scientific">Erwinia rhapontici</name>
    <name type="common">Pectobacterium rhapontici</name>
    <dbReference type="NCBI Taxonomy" id="55212"/>
    <lineage>
        <taxon>Bacteria</taxon>
        <taxon>Pseudomonadati</taxon>
        <taxon>Pseudomonadota</taxon>
        <taxon>Gammaproteobacteria</taxon>
        <taxon>Enterobacterales</taxon>
        <taxon>Erwiniaceae</taxon>
        <taxon>Erwinia</taxon>
    </lineage>
</organism>
<dbReference type="CDD" id="cd06261">
    <property type="entry name" value="TM_PBP2"/>
    <property type="match status" value="1"/>
</dbReference>
<dbReference type="PANTHER" id="PTHR43386">
    <property type="entry name" value="OLIGOPEPTIDE TRANSPORT SYSTEM PERMEASE PROTEIN APPC"/>
    <property type="match status" value="1"/>
</dbReference>
<evidence type="ECO:0000313" key="11">
    <source>
        <dbReference type="Proteomes" id="UP000677515"/>
    </source>
</evidence>
<dbReference type="InterPro" id="IPR050366">
    <property type="entry name" value="BP-dependent_transpt_permease"/>
</dbReference>
<evidence type="ECO:0000256" key="4">
    <source>
        <dbReference type="ARBA" id="ARBA00022519"/>
    </source>
</evidence>
<keyword evidence="4" id="KW-0997">Cell inner membrane</keyword>
<keyword evidence="7 8" id="KW-0472">Membrane</keyword>
<feature type="transmembrane region" description="Helical" evidence="8">
    <location>
        <begin position="111"/>
        <end position="131"/>
    </location>
</feature>
<keyword evidence="11" id="KW-1185">Reference proteome</keyword>
<keyword evidence="5 8" id="KW-0812">Transmembrane</keyword>
<dbReference type="Gene3D" id="1.10.3720.10">
    <property type="entry name" value="MetI-like"/>
    <property type="match status" value="1"/>
</dbReference>
<dbReference type="Pfam" id="PF00528">
    <property type="entry name" value="BPD_transp_1"/>
    <property type="match status" value="1"/>
</dbReference>
<keyword evidence="2 8" id="KW-0813">Transport</keyword>
<dbReference type="Proteomes" id="UP000677515">
    <property type="component" value="Chromosome"/>
</dbReference>
<feature type="transmembrane region" description="Helical" evidence="8">
    <location>
        <begin position="71"/>
        <end position="99"/>
    </location>
</feature>
<evidence type="ECO:0000259" key="9">
    <source>
        <dbReference type="PROSITE" id="PS50928"/>
    </source>
</evidence>
<keyword evidence="3" id="KW-1003">Cell membrane</keyword>
<accession>A0ABM7MYX8</accession>
<feature type="domain" description="ABC transmembrane type-1" evidence="9">
    <location>
        <begin position="73"/>
        <end position="262"/>
    </location>
</feature>
<evidence type="ECO:0000256" key="7">
    <source>
        <dbReference type="ARBA" id="ARBA00023136"/>
    </source>
</evidence>
<sequence length="267" mass="28869">MMMTIVRRSSLAQRTGAALLLLLVVFAFVLPLLWPQDPVRQKLMLALQWPDLSAPFGYDHLGRSLFARLTAAIRLSLGLAFVSVLSAMIPGILLGVLAAWRGGVVDRGVSLLADAFLALPGLLLVLLLTALVPDSAVMLYVGISLLLWVEYFRISRAIARPLLSSPAVQASRLLGLSPWLIFRRHLWPEMAPVVLTVAAFGAASAIMAIAALGFVSVGVRPPTPELGLMMTELLPYYEEAPYALLQPVVVVFLLVLSLLLLAGREKA</sequence>
<evidence type="ECO:0000313" key="10">
    <source>
        <dbReference type="EMBL" id="BCQ34384.1"/>
    </source>
</evidence>
<feature type="transmembrane region" description="Helical" evidence="8">
    <location>
        <begin position="137"/>
        <end position="154"/>
    </location>
</feature>
<evidence type="ECO:0000256" key="5">
    <source>
        <dbReference type="ARBA" id="ARBA00022692"/>
    </source>
</evidence>
<evidence type="ECO:0000256" key="2">
    <source>
        <dbReference type="ARBA" id="ARBA00022448"/>
    </source>
</evidence>
<keyword evidence="6 8" id="KW-1133">Transmembrane helix</keyword>
<dbReference type="InterPro" id="IPR035906">
    <property type="entry name" value="MetI-like_sf"/>
</dbReference>
<evidence type="ECO:0000256" key="6">
    <source>
        <dbReference type="ARBA" id="ARBA00022989"/>
    </source>
</evidence>
<evidence type="ECO:0000256" key="3">
    <source>
        <dbReference type="ARBA" id="ARBA00022475"/>
    </source>
</evidence>
<feature type="transmembrane region" description="Helical" evidence="8">
    <location>
        <begin position="240"/>
        <end position="262"/>
    </location>
</feature>
<proteinExistence type="inferred from homology"/>
<dbReference type="PANTHER" id="PTHR43386:SF1">
    <property type="entry name" value="D,D-DIPEPTIDE TRANSPORT SYSTEM PERMEASE PROTEIN DDPC-RELATED"/>
    <property type="match status" value="1"/>
</dbReference>
<evidence type="ECO:0000256" key="1">
    <source>
        <dbReference type="ARBA" id="ARBA00004429"/>
    </source>
</evidence>
<dbReference type="InterPro" id="IPR000515">
    <property type="entry name" value="MetI-like"/>
</dbReference>
<name>A0ABM7MYX8_ERWRD</name>
<reference evidence="10 11" key="1">
    <citation type="submission" date="2021-01" db="EMBL/GenBank/DDBJ databases">
        <title>Complete genome sequence of Erwinia rhapontici MAFF 311153.</title>
        <authorList>
            <person name="Morohoshi T."/>
            <person name="Someya N."/>
        </authorList>
    </citation>
    <scope>NUCLEOTIDE SEQUENCE [LARGE SCALE GENOMIC DNA]</scope>
    <source>
        <strain evidence="10 11">MAFF 311153</strain>
    </source>
</reference>
<dbReference type="EMBL" id="AP024329">
    <property type="protein sequence ID" value="BCQ34384.1"/>
    <property type="molecule type" value="Genomic_DNA"/>
</dbReference>
<gene>
    <name evidence="10" type="ORF">ERHA53_17270</name>
</gene>
<comment type="subcellular location">
    <subcellularLocation>
        <location evidence="1">Cell inner membrane</location>
        <topology evidence="1">Multi-pass membrane protein</topology>
    </subcellularLocation>
    <subcellularLocation>
        <location evidence="8">Cell membrane</location>
        <topology evidence="8">Multi-pass membrane protein</topology>
    </subcellularLocation>
</comment>
<comment type="similarity">
    <text evidence="8">Belongs to the binding-protein-dependent transport system permease family.</text>
</comment>
<protein>
    <submittedName>
        <fullName evidence="10">ABC transporter permease</fullName>
    </submittedName>
</protein>
<dbReference type="SUPFAM" id="SSF161098">
    <property type="entry name" value="MetI-like"/>
    <property type="match status" value="1"/>
</dbReference>